<evidence type="ECO:0000313" key="2">
    <source>
        <dbReference type="Proteomes" id="UP001642540"/>
    </source>
</evidence>
<dbReference type="Proteomes" id="UP001642540">
    <property type="component" value="Unassembled WGS sequence"/>
</dbReference>
<proteinExistence type="predicted"/>
<name>A0ABP1QYF6_9HEXA</name>
<protein>
    <submittedName>
        <fullName evidence="1">Uncharacterized protein</fullName>
    </submittedName>
</protein>
<comment type="caution">
    <text evidence="1">The sequence shown here is derived from an EMBL/GenBank/DDBJ whole genome shotgun (WGS) entry which is preliminary data.</text>
</comment>
<keyword evidence="2" id="KW-1185">Reference proteome</keyword>
<accession>A0ABP1QYF6</accession>
<sequence>MASKMLGRGIRMFRESLLEGAKVAHMFKEDLDEGVTSIMRQNRGVKVDSQPQEESSGLGSFFDSQMLREGVIGGILRFMGINSKQMGVIALNVLIIVAEWITSSMVGNNDMAGATSRMIKTNLLEWASTGHSPQLEKFLTSAKSHTLPEKLIDSLSDTTGNSTSCVQLLICKMTPVIHGFQDTVTEELKLPGLNKGPGLRTASKPITNSTLNEDASEPRGFLAISQFVIDKFLGRLPPKDRMLDFGDRCEKKFPQCQLLTFSTTH</sequence>
<organism evidence="1 2">
    <name type="scientific">Orchesella dallaii</name>
    <dbReference type="NCBI Taxonomy" id="48710"/>
    <lineage>
        <taxon>Eukaryota</taxon>
        <taxon>Metazoa</taxon>
        <taxon>Ecdysozoa</taxon>
        <taxon>Arthropoda</taxon>
        <taxon>Hexapoda</taxon>
        <taxon>Collembola</taxon>
        <taxon>Entomobryomorpha</taxon>
        <taxon>Entomobryoidea</taxon>
        <taxon>Orchesellidae</taxon>
        <taxon>Orchesellinae</taxon>
        <taxon>Orchesella</taxon>
    </lineage>
</organism>
<dbReference type="EMBL" id="CAXLJM020000046">
    <property type="protein sequence ID" value="CAL8111692.1"/>
    <property type="molecule type" value="Genomic_DNA"/>
</dbReference>
<evidence type="ECO:0000313" key="1">
    <source>
        <dbReference type="EMBL" id="CAL8111692.1"/>
    </source>
</evidence>
<gene>
    <name evidence="1" type="ORF">ODALV1_LOCUS15268</name>
</gene>
<reference evidence="1 2" key="1">
    <citation type="submission" date="2024-08" db="EMBL/GenBank/DDBJ databases">
        <authorList>
            <person name="Cucini C."/>
            <person name="Frati F."/>
        </authorList>
    </citation>
    <scope>NUCLEOTIDE SEQUENCE [LARGE SCALE GENOMIC DNA]</scope>
</reference>